<proteinExistence type="predicted"/>
<organism evidence="2 3">
    <name type="scientific">Monosporascus cannonballus</name>
    <dbReference type="NCBI Taxonomy" id="155416"/>
    <lineage>
        <taxon>Eukaryota</taxon>
        <taxon>Fungi</taxon>
        <taxon>Dikarya</taxon>
        <taxon>Ascomycota</taxon>
        <taxon>Pezizomycotina</taxon>
        <taxon>Sordariomycetes</taxon>
        <taxon>Xylariomycetidae</taxon>
        <taxon>Xylariales</taxon>
        <taxon>Xylariales incertae sedis</taxon>
        <taxon>Monosporascus</taxon>
    </lineage>
</organism>
<reference evidence="2 3" key="1">
    <citation type="submission" date="2018-06" db="EMBL/GenBank/DDBJ databases">
        <title>Complete Genomes of Monosporascus.</title>
        <authorList>
            <person name="Robinson A.J."/>
            <person name="Natvig D.O."/>
        </authorList>
    </citation>
    <scope>NUCLEOTIDE SEQUENCE [LARGE SCALE GENOMIC DNA]</scope>
    <source>
        <strain evidence="2 3">CBS 609.92</strain>
    </source>
</reference>
<gene>
    <name evidence="2" type="ORF">DL762_003694</name>
</gene>
<sequence>MHLGAEPASSPQGIRDIRRDSSGTCRAVDDDTAPTVTTAQSTLSTPDQPSGSKSDTPQPTHESPTMAQSVVTSASSDTTNEPTSLAQKLAENSSQVSAPTGTEATSDTPSVTTALLPATPMSYAQPSHSAVRDLEVRDRSRDQEDGPSDRESALVPNNSESWGGSHDPDGNGEAGSAGKT</sequence>
<dbReference type="EMBL" id="QJNS01000085">
    <property type="protein sequence ID" value="RYO88572.1"/>
    <property type="molecule type" value="Genomic_DNA"/>
</dbReference>
<feature type="compositionally biased region" description="Basic and acidic residues" evidence="1">
    <location>
        <begin position="130"/>
        <end position="152"/>
    </location>
</feature>
<evidence type="ECO:0000313" key="3">
    <source>
        <dbReference type="Proteomes" id="UP000294003"/>
    </source>
</evidence>
<protein>
    <submittedName>
        <fullName evidence="2">Uncharacterized protein</fullName>
    </submittedName>
</protein>
<evidence type="ECO:0000256" key="1">
    <source>
        <dbReference type="SAM" id="MobiDB-lite"/>
    </source>
</evidence>
<dbReference type="Proteomes" id="UP000294003">
    <property type="component" value="Unassembled WGS sequence"/>
</dbReference>
<keyword evidence="3" id="KW-1185">Reference proteome</keyword>
<comment type="caution">
    <text evidence="2">The sequence shown here is derived from an EMBL/GenBank/DDBJ whole genome shotgun (WGS) entry which is preliminary data.</text>
</comment>
<name>A0ABY0HEC3_9PEZI</name>
<feature type="region of interest" description="Disordered" evidence="1">
    <location>
        <begin position="1"/>
        <end position="180"/>
    </location>
</feature>
<accession>A0ABY0HEC3</accession>
<feature type="compositionally biased region" description="Polar residues" evidence="1">
    <location>
        <begin position="40"/>
        <end position="113"/>
    </location>
</feature>
<evidence type="ECO:0000313" key="2">
    <source>
        <dbReference type="EMBL" id="RYO88572.1"/>
    </source>
</evidence>